<dbReference type="VEuPathDB" id="FungiDB:SDRG_10639"/>
<organism evidence="1 2">
    <name type="scientific">Saprolegnia diclina (strain VS20)</name>
    <dbReference type="NCBI Taxonomy" id="1156394"/>
    <lineage>
        <taxon>Eukaryota</taxon>
        <taxon>Sar</taxon>
        <taxon>Stramenopiles</taxon>
        <taxon>Oomycota</taxon>
        <taxon>Saprolegniomycetes</taxon>
        <taxon>Saprolegniales</taxon>
        <taxon>Saprolegniaceae</taxon>
        <taxon>Saprolegnia</taxon>
    </lineage>
</organism>
<proteinExistence type="predicted"/>
<dbReference type="RefSeq" id="XP_008614862.1">
    <property type="nucleotide sequence ID" value="XM_008616640.1"/>
</dbReference>
<accession>T0QE59</accession>
<name>T0QE59_SAPDV</name>
<keyword evidence="2" id="KW-1185">Reference proteome</keyword>
<protein>
    <submittedName>
        <fullName evidence="1">Uncharacterized protein</fullName>
    </submittedName>
</protein>
<evidence type="ECO:0000313" key="2">
    <source>
        <dbReference type="Proteomes" id="UP000030762"/>
    </source>
</evidence>
<dbReference type="Proteomes" id="UP000030762">
    <property type="component" value="Unassembled WGS sequence"/>
</dbReference>
<dbReference type="InParanoid" id="T0QE59"/>
<dbReference type="GeneID" id="19951366"/>
<reference evidence="1 2" key="1">
    <citation type="submission" date="2012-04" db="EMBL/GenBank/DDBJ databases">
        <title>The Genome Sequence of Saprolegnia declina VS20.</title>
        <authorList>
            <consortium name="The Broad Institute Genome Sequencing Platform"/>
            <person name="Russ C."/>
            <person name="Nusbaum C."/>
            <person name="Tyler B."/>
            <person name="van West P."/>
            <person name="Dieguez-Uribeondo J."/>
            <person name="de Bruijn I."/>
            <person name="Tripathy S."/>
            <person name="Jiang R."/>
            <person name="Young S.K."/>
            <person name="Zeng Q."/>
            <person name="Gargeya S."/>
            <person name="Fitzgerald M."/>
            <person name="Haas B."/>
            <person name="Abouelleil A."/>
            <person name="Alvarado L."/>
            <person name="Arachchi H.M."/>
            <person name="Berlin A."/>
            <person name="Chapman S.B."/>
            <person name="Goldberg J."/>
            <person name="Griggs A."/>
            <person name="Gujja S."/>
            <person name="Hansen M."/>
            <person name="Howarth C."/>
            <person name="Imamovic A."/>
            <person name="Larimer J."/>
            <person name="McCowen C."/>
            <person name="Montmayeur A."/>
            <person name="Murphy C."/>
            <person name="Neiman D."/>
            <person name="Pearson M."/>
            <person name="Priest M."/>
            <person name="Roberts A."/>
            <person name="Saif S."/>
            <person name="Shea T."/>
            <person name="Sisk P."/>
            <person name="Sykes S."/>
            <person name="Wortman J."/>
            <person name="Nusbaum C."/>
            <person name="Birren B."/>
        </authorList>
    </citation>
    <scope>NUCLEOTIDE SEQUENCE [LARGE SCALE GENOMIC DNA]</scope>
    <source>
        <strain evidence="1 2">VS20</strain>
    </source>
</reference>
<dbReference type="EMBL" id="JH767167">
    <property type="protein sequence ID" value="EQC31855.1"/>
    <property type="molecule type" value="Genomic_DNA"/>
</dbReference>
<dbReference type="AlphaFoldDB" id="T0QE59"/>
<sequence>MTRSVLDIADVFVTIFQYAPSHRDVISFLRALPPVLVTPPLAALLELLQLTMRRTPALCWPRPCLSAVIEANIDRFVSAMPTFTSVCIDTVSISHRCPTYIEASE</sequence>
<gene>
    <name evidence="1" type="ORF">SDRG_10639</name>
</gene>
<feature type="non-terminal residue" evidence="1">
    <location>
        <position position="105"/>
    </location>
</feature>
<evidence type="ECO:0000313" key="1">
    <source>
        <dbReference type="EMBL" id="EQC31855.1"/>
    </source>
</evidence>